<protein>
    <submittedName>
        <fullName evidence="1">Uncharacterized protein</fullName>
    </submittedName>
</protein>
<evidence type="ECO:0000313" key="2">
    <source>
        <dbReference type="Proteomes" id="UP000003460"/>
    </source>
</evidence>
<reference evidence="1" key="1">
    <citation type="submission" date="2009-09" db="EMBL/GenBank/DDBJ databases">
        <authorList>
            <person name="Weinstock G."/>
            <person name="Sodergren E."/>
            <person name="Clifton S."/>
            <person name="Fulton L."/>
            <person name="Fulton B."/>
            <person name="Courtney L."/>
            <person name="Fronick C."/>
            <person name="Harrison M."/>
            <person name="Strong C."/>
            <person name="Farmer C."/>
            <person name="Delahaunty K."/>
            <person name="Markovic C."/>
            <person name="Hall O."/>
            <person name="Minx P."/>
            <person name="Tomlinson C."/>
            <person name="Mitreva M."/>
            <person name="Nelson J."/>
            <person name="Hou S."/>
            <person name="Wollam A."/>
            <person name="Pepin K.H."/>
            <person name="Johnson M."/>
            <person name="Bhonagiri V."/>
            <person name="Nash W.E."/>
            <person name="Warren W."/>
            <person name="Chinwalla A."/>
            <person name="Mardis E.R."/>
            <person name="Wilson R.K."/>
        </authorList>
    </citation>
    <scope>NUCLEOTIDE SEQUENCE [LARGE SCALE GENOMIC DNA]</scope>
    <source>
        <strain evidence="1">ATCC 51259</strain>
    </source>
</reference>
<accession>C9LE97</accession>
<dbReference type="STRING" id="626522.GCWU000325_00523"/>
<comment type="caution">
    <text evidence="1">The sequence shown here is derived from an EMBL/GenBank/DDBJ whole genome shotgun (WGS) entry which is preliminary data.</text>
</comment>
<gene>
    <name evidence="1" type="ORF">GCWU000325_00523</name>
</gene>
<dbReference type="HOGENOM" id="CLU_3171786_0_0_10"/>
<evidence type="ECO:0000313" key="1">
    <source>
        <dbReference type="EMBL" id="EEX72580.1"/>
    </source>
</evidence>
<sequence length="47" mass="5379">MPSLIRKANIWSIFYIPKTLCGKVAIEHLDISICDVLVIKISSYRDD</sequence>
<dbReference type="Proteomes" id="UP000003460">
    <property type="component" value="Unassembled WGS sequence"/>
</dbReference>
<name>C9LE97_9BACT</name>
<dbReference type="AlphaFoldDB" id="C9LE97"/>
<proteinExistence type="predicted"/>
<dbReference type="EMBL" id="ACIJ02000013">
    <property type="protein sequence ID" value="EEX72580.1"/>
    <property type="molecule type" value="Genomic_DNA"/>
</dbReference>
<keyword evidence="2" id="KW-1185">Reference proteome</keyword>
<organism evidence="1 2">
    <name type="scientific">Alloprevotella tannerae ATCC 51259</name>
    <dbReference type="NCBI Taxonomy" id="626522"/>
    <lineage>
        <taxon>Bacteria</taxon>
        <taxon>Pseudomonadati</taxon>
        <taxon>Bacteroidota</taxon>
        <taxon>Bacteroidia</taxon>
        <taxon>Bacteroidales</taxon>
        <taxon>Prevotellaceae</taxon>
        <taxon>Alloprevotella</taxon>
    </lineage>
</organism>